<dbReference type="Pfam" id="PF00172">
    <property type="entry name" value="Zn_clus"/>
    <property type="match status" value="1"/>
</dbReference>
<accession>A0A1V6Q322</accession>
<dbReference type="SMART" id="SM00066">
    <property type="entry name" value="GAL4"/>
    <property type="match status" value="1"/>
</dbReference>
<dbReference type="Gene3D" id="4.10.240.10">
    <property type="entry name" value="Zn(2)-C6 fungal-type DNA-binding domain"/>
    <property type="match status" value="1"/>
</dbReference>
<dbReference type="GO" id="GO:0000981">
    <property type="term" value="F:DNA-binding transcription factor activity, RNA polymerase II-specific"/>
    <property type="evidence" value="ECO:0007669"/>
    <property type="project" value="InterPro"/>
</dbReference>
<evidence type="ECO:0000259" key="5">
    <source>
        <dbReference type="PROSITE" id="PS50048"/>
    </source>
</evidence>
<feature type="domain" description="Zn(2)-C6 fungal-type" evidence="5">
    <location>
        <begin position="9"/>
        <end position="37"/>
    </location>
</feature>
<evidence type="ECO:0000256" key="2">
    <source>
        <dbReference type="ARBA" id="ARBA00023125"/>
    </source>
</evidence>
<dbReference type="EMBL" id="MDYN01000016">
    <property type="protein sequence ID" value="OQD83631.1"/>
    <property type="molecule type" value="Genomic_DNA"/>
</dbReference>
<dbReference type="AlphaFoldDB" id="A0A1V6Q322"/>
<dbReference type="STRING" id="416450.A0A1V6Q322"/>
<comment type="caution">
    <text evidence="6">The sequence shown here is derived from an EMBL/GenBank/DDBJ whole genome shotgun (WGS) entry which is preliminary data.</text>
</comment>
<dbReference type="InterPro" id="IPR001138">
    <property type="entry name" value="Zn2Cys6_DnaBD"/>
</dbReference>
<keyword evidence="4" id="KW-0539">Nucleus</keyword>
<dbReference type="PROSITE" id="PS50048">
    <property type="entry name" value="ZN2_CY6_FUNGAL_2"/>
    <property type="match status" value="1"/>
</dbReference>
<protein>
    <recommendedName>
        <fullName evidence="5">Zn(2)-C6 fungal-type domain-containing protein</fullName>
    </recommendedName>
</protein>
<keyword evidence="1" id="KW-0805">Transcription regulation</keyword>
<dbReference type="InterPro" id="IPR053178">
    <property type="entry name" value="Osmoadaptation_assoc"/>
</dbReference>
<dbReference type="GO" id="GO:0008270">
    <property type="term" value="F:zinc ion binding"/>
    <property type="evidence" value="ECO:0007669"/>
    <property type="project" value="InterPro"/>
</dbReference>
<gene>
    <name evidence="6" type="ORF">PENANT_c016G06234</name>
</gene>
<dbReference type="GO" id="GO:0003677">
    <property type="term" value="F:DNA binding"/>
    <property type="evidence" value="ECO:0007669"/>
    <property type="project" value="UniProtKB-KW"/>
</dbReference>
<evidence type="ECO:0000256" key="1">
    <source>
        <dbReference type="ARBA" id="ARBA00023015"/>
    </source>
</evidence>
<keyword evidence="3" id="KW-0804">Transcription</keyword>
<evidence type="ECO:0000256" key="3">
    <source>
        <dbReference type="ARBA" id="ARBA00023163"/>
    </source>
</evidence>
<dbReference type="PANTHER" id="PTHR38111">
    <property type="entry name" value="ZN(2)-C6 FUNGAL-TYPE DOMAIN-CONTAINING PROTEIN-RELATED"/>
    <property type="match status" value="1"/>
</dbReference>
<keyword evidence="7" id="KW-1185">Reference proteome</keyword>
<organism evidence="6 7">
    <name type="scientific">Penicillium antarcticum</name>
    <dbReference type="NCBI Taxonomy" id="416450"/>
    <lineage>
        <taxon>Eukaryota</taxon>
        <taxon>Fungi</taxon>
        <taxon>Dikarya</taxon>
        <taxon>Ascomycota</taxon>
        <taxon>Pezizomycotina</taxon>
        <taxon>Eurotiomycetes</taxon>
        <taxon>Eurotiomycetidae</taxon>
        <taxon>Eurotiales</taxon>
        <taxon>Aspergillaceae</taxon>
        <taxon>Penicillium</taxon>
    </lineage>
</organism>
<name>A0A1V6Q322_9EURO</name>
<keyword evidence="2" id="KW-0238">DNA-binding</keyword>
<dbReference type="InterPro" id="IPR036864">
    <property type="entry name" value="Zn2-C6_fun-type_DNA-bd_sf"/>
</dbReference>
<dbReference type="SUPFAM" id="SSF57701">
    <property type="entry name" value="Zn2/Cys6 DNA-binding domain"/>
    <property type="match status" value="1"/>
</dbReference>
<dbReference type="PANTHER" id="PTHR38111:SF11">
    <property type="entry name" value="TRANSCRIPTION FACTOR DOMAIN-CONTAINING PROTEIN-RELATED"/>
    <property type="match status" value="1"/>
</dbReference>
<sequence>MPGVPTGRACDACRKQKKKCDEKQPACGRCVRLKVPCIGSGQQRYKFKQEHRFSPPAQNSNGQQIMIILDNKSRLNKKETPPLKIPPTFPNHHLTSLTNSFVGAIKRSTDLRYNLWWSFGLFLEEVPRRLGNNEALDRAVDAVTTVHGDFCTHQFVSVNALSKYSHALKTLSVYLNDPIQASASNTLCAVMILLVCQAFIGNQGQLLSGHAGGAANILRARKNFGPRDEFERKLFLSLRGSVLFEGLYNEKIDLSPLEWESLVQSDYDANLPEGRMMLCLTKAPTLIKRGKIALRTGQDLTQIKSEIEPLYSQCKEILSELKTRKTEFEASYPVTSSPTTMAKMLKAHYLRTYGLGLTISAFFNCMVQSLNLDDPTFAIESTSLVEETLVHAEESHVYRPVGAGYVILCLYAAWAATTDPQLRLSVELALLDYHGDFKNNRVTDLPRDLDWVSEHIWLGVPPVRKALVLN</sequence>
<dbReference type="PROSITE" id="PS00463">
    <property type="entry name" value="ZN2_CY6_FUNGAL_1"/>
    <property type="match status" value="1"/>
</dbReference>
<evidence type="ECO:0000313" key="6">
    <source>
        <dbReference type="EMBL" id="OQD83631.1"/>
    </source>
</evidence>
<dbReference type="Proteomes" id="UP000191672">
    <property type="component" value="Unassembled WGS sequence"/>
</dbReference>
<proteinExistence type="predicted"/>
<evidence type="ECO:0000256" key="4">
    <source>
        <dbReference type="ARBA" id="ARBA00023242"/>
    </source>
</evidence>
<dbReference type="CDD" id="cd00067">
    <property type="entry name" value="GAL4"/>
    <property type="match status" value="1"/>
</dbReference>
<evidence type="ECO:0000313" key="7">
    <source>
        <dbReference type="Proteomes" id="UP000191672"/>
    </source>
</evidence>
<reference evidence="7" key="1">
    <citation type="journal article" date="2017" name="Nat. Microbiol.">
        <title>Global analysis of biosynthetic gene clusters reveals vast potential of secondary metabolite production in Penicillium species.</title>
        <authorList>
            <person name="Nielsen J.C."/>
            <person name="Grijseels S."/>
            <person name="Prigent S."/>
            <person name="Ji B."/>
            <person name="Dainat J."/>
            <person name="Nielsen K.F."/>
            <person name="Frisvad J.C."/>
            <person name="Workman M."/>
            <person name="Nielsen J."/>
        </authorList>
    </citation>
    <scope>NUCLEOTIDE SEQUENCE [LARGE SCALE GENOMIC DNA]</scope>
    <source>
        <strain evidence="7">IBT 31811</strain>
    </source>
</reference>